<dbReference type="SUPFAM" id="SSF48452">
    <property type="entry name" value="TPR-like"/>
    <property type="match status" value="1"/>
</dbReference>
<feature type="region of interest" description="Disordered" evidence="4">
    <location>
        <begin position="728"/>
        <end position="763"/>
    </location>
</feature>
<dbReference type="PROSITE" id="PS51375">
    <property type="entry name" value="PPR"/>
    <property type="match status" value="7"/>
</dbReference>
<evidence type="ECO:0000313" key="6">
    <source>
        <dbReference type="EMBL" id="CAK0785638.1"/>
    </source>
</evidence>
<feature type="repeat" description="PPR" evidence="3">
    <location>
        <begin position="283"/>
        <end position="317"/>
    </location>
</feature>
<sequence>MVDISSALYGGAGLHCGRLSDLECNGAGLSSPCLAPVRQETQGNSCYREDCVGRESCVRVPRCDTLGEPGDGPDRPHDPLASSGAFRLKGGARKAAQGPQQKGSGHVKRGYRRVWQQLSGNATGLGRLAAGPQLGMVAWQDTTVEDLVAIVRRLPHREPVVPAVMHGLYYQDSRGLAAMLKELSKSGHGQQALELFDCLQNLPPNHDLAPLADVFSYTTAISLCGGLRKMDYAVELLWKMRQRGINCNVHTYSCLMNVCIKNNDLDMALNVFQKLQADGLQANIVTFNTLIDAMGKAGRWQDAIGVLDIIDQQGVEPEARTFNTIIIACNLCGQPLQALEVYKKMCMRGVEATDTTYTALISAYAKAERLEDALAIYKIMISEGHRRNAITYTSLVCAAERAGQWQLALELFHRVAADGVGPNAAIFNAAMSACAQGAQALEAQRIYVAMKDGLCRPDALTLTSLATAYQRAGNWDRAEQVLEEVIETRGRPDAGLYATIVEGLWQSGQQPERLRALRRFDAAMQGNVHGLAASISGTETAVEVVLPTLTPGATVLALRHVLNNLQSTIQGRTPPDLSRALVITLGRSQRLPRDNRTDTMAAQQAALDLLSALKCPFRVVPESMPKQLHVPFGVFVEWLMPLNIDAAFGLEPQAYPSGSQGASAAPQCNGTPRSPGRNDRASCLSQHDSGSLHSLPAYSYLAKPFEPPGSTAADCSRQHVPACAGCGNESAGSQGSSRMHTPTGSVHLPTAGSTPVAASHAAPHTAGDLEPLLGAALPDTLDAALKSLQTSFHDGSSIPPPKIEPGDPSIDINKPGPTTAGLPGTPLSDFGQQHSSDVELSDFFTNSRTALSIPKISSASSMPPLRRAPSQVSSQEMDIKLGMVPRPIAPTLPSPQLSHSWPPTTGSCGQLMLPADGAGAAGADNPTLQAKLVGLLEAIGQGTNQQLPAPYPHTSMDSTQQYLGPLGDLPHQAATSPGPGQLHQAMMAAPAPQQTSSALTPRMISQFNSFGLHDGTSPAPYGLPDAVLGFLPQMGPPLGSGLHRAAHVSPSALPPEHIAAWQAAWLQQPLSAGSHTYQG</sequence>
<comment type="caution">
    <text evidence="6">The sequence shown here is derived from an EMBL/GenBank/DDBJ whole genome shotgun (WGS) entry which is preliminary data.</text>
</comment>
<keyword evidence="2" id="KW-0677">Repeat</keyword>
<evidence type="ECO:0000256" key="4">
    <source>
        <dbReference type="SAM" id="MobiDB-lite"/>
    </source>
</evidence>
<evidence type="ECO:0000256" key="3">
    <source>
        <dbReference type="PROSITE-ProRule" id="PRU00708"/>
    </source>
</evidence>
<dbReference type="Pfam" id="PF13176">
    <property type="entry name" value="TPR_7"/>
    <property type="match status" value="1"/>
</dbReference>
<proteinExistence type="inferred from homology"/>
<keyword evidence="7" id="KW-1185">Reference proteome</keyword>
<evidence type="ECO:0000313" key="7">
    <source>
        <dbReference type="Proteomes" id="UP001314263"/>
    </source>
</evidence>
<dbReference type="AlphaFoldDB" id="A0AAV1II73"/>
<dbReference type="EMBL" id="CAUYUE010000013">
    <property type="protein sequence ID" value="CAK0785638.1"/>
    <property type="molecule type" value="Genomic_DNA"/>
</dbReference>
<feature type="compositionally biased region" description="Polar residues" evidence="4">
    <location>
        <begin position="656"/>
        <end position="672"/>
    </location>
</feature>
<dbReference type="PANTHER" id="PTHR47447">
    <property type="entry name" value="OS03G0856100 PROTEIN"/>
    <property type="match status" value="1"/>
</dbReference>
<evidence type="ECO:0000256" key="1">
    <source>
        <dbReference type="ARBA" id="ARBA00007626"/>
    </source>
</evidence>
<dbReference type="InterPro" id="IPR011990">
    <property type="entry name" value="TPR-like_helical_dom_sf"/>
</dbReference>
<feature type="repeat" description="PPR" evidence="3">
    <location>
        <begin position="388"/>
        <end position="422"/>
    </location>
</feature>
<dbReference type="InterPro" id="IPR002885">
    <property type="entry name" value="PPR_rpt"/>
</dbReference>
<feature type="repeat" description="PPR" evidence="3">
    <location>
        <begin position="213"/>
        <end position="247"/>
    </location>
</feature>
<feature type="region of interest" description="Disordered" evidence="4">
    <location>
        <begin position="791"/>
        <end position="833"/>
    </location>
</feature>
<protein>
    <recommendedName>
        <fullName evidence="5">PROP1-like PPR domain-containing protein</fullName>
    </recommendedName>
</protein>
<feature type="region of interest" description="Disordered" evidence="4">
    <location>
        <begin position="66"/>
        <end position="110"/>
    </location>
</feature>
<dbReference type="InterPro" id="IPR019734">
    <property type="entry name" value="TPR_rpt"/>
</dbReference>
<evidence type="ECO:0000256" key="2">
    <source>
        <dbReference type="ARBA" id="ARBA00022737"/>
    </source>
</evidence>
<evidence type="ECO:0000259" key="5">
    <source>
        <dbReference type="Pfam" id="PF17177"/>
    </source>
</evidence>
<feature type="domain" description="PROP1-like PPR" evidence="5">
    <location>
        <begin position="220"/>
        <end position="367"/>
    </location>
</feature>
<reference evidence="6 7" key="1">
    <citation type="submission" date="2023-10" db="EMBL/GenBank/DDBJ databases">
        <authorList>
            <person name="Maclean D."/>
            <person name="Macfadyen A."/>
        </authorList>
    </citation>
    <scope>NUCLEOTIDE SEQUENCE [LARGE SCALE GENOMIC DNA]</scope>
</reference>
<feature type="compositionally biased region" description="Polar residues" evidence="4">
    <location>
        <begin position="730"/>
        <end position="744"/>
    </location>
</feature>
<feature type="repeat" description="PPR" evidence="3">
    <location>
        <begin position="353"/>
        <end position="387"/>
    </location>
</feature>
<dbReference type="InterPro" id="IPR033443">
    <property type="entry name" value="PROP1-like_PPR_dom"/>
</dbReference>
<organism evidence="6 7">
    <name type="scientific">Coccomyxa viridis</name>
    <dbReference type="NCBI Taxonomy" id="1274662"/>
    <lineage>
        <taxon>Eukaryota</taxon>
        <taxon>Viridiplantae</taxon>
        <taxon>Chlorophyta</taxon>
        <taxon>core chlorophytes</taxon>
        <taxon>Trebouxiophyceae</taxon>
        <taxon>Trebouxiophyceae incertae sedis</taxon>
        <taxon>Coccomyxaceae</taxon>
        <taxon>Coccomyxa</taxon>
    </lineage>
</organism>
<name>A0AAV1II73_9CHLO</name>
<dbReference type="Proteomes" id="UP001314263">
    <property type="component" value="Unassembled WGS sequence"/>
</dbReference>
<feature type="repeat" description="PPR" evidence="3">
    <location>
        <begin position="318"/>
        <end position="352"/>
    </location>
</feature>
<dbReference type="NCBIfam" id="TIGR00756">
    <property type="entry name" value="PPR"/>
    <property type="match status" value="5"/>
</dbReference>
<accession>A0AAV1II73</accession>
<gene>
    <name evidence="6" type="ORF">CVIRNUC_008849</name>
</gene>
<feature type="compositionally biased region" description="Low complexity" evidence="4">
    <location>
        <begin position="815"/>
        <end position="827"/>
    </location>
</feature>
<dbReference type="Pfam" id="PF17177">
    <property type="entry name" value="PPR_long"/>
    <property type="match status" value="1"/>
</dbReference>
<feature type="repeat" description="PPR" evidence="3">
    <location>
        <begin position="458"/>
        <end position="492"/>
    </location>
</feature>
<feature type="repeat" description="PPR" evidence="3">
    <location>
        <begin position="248"/>
        <end position="282"/>
    </location>
</feature>
<comment type="similarity">
    <text evidence="1">Belongs to the PPR family. P subfamily.</text>
</comment>
<feature type="region of interest" description="Disordered" evidence="4">
    <location>
        <begin position="655"/>
        <end position="688"/>
    </location>
</feature>
<dbReference type="PANTHER" id="PTHR47447:SF17">
    <property type="entry name" value="OS12G0638900 PROTEIN"/>
    <property type="match status" value="1"/>
</dbReference>
<dbReference type="Pfam" id="PF13812">
    <property type="entry name" value="PPR_3"/>
    <property type="match status" value="1"/>
</dbReference>
<dbReference type="Gene3D" id="1.25.40.10">
    <property type="entry name" value="Tetratricopeptide repeat domain"/>
    <property type="match status" value="3"/>
</dbReference>